<feature type="region of interest" description="Disordered" evidence="5">
    <location>
        <begin position="393"/>
        <end position="413"/>
    </location>
</feature>
<feature type="region of interest" description="Disordered" evidence="5">
    <location>
        <begin position="310"/>
        <end position="371"/>
    </location>
</feature>
<dbReference type="Pfam" id="PF05691">
    <property type="entry name" value="Raffinose_syn"/>
    <property type="match status" value="3"/>
</dbReference>
<evidence type="ECO:0000313" key="7">
    <source>
        <dbReference type="Proteomes" id="UP000239899"/>
    </source>
</evidence>
<dbReference type="PANTHER" id="PTHR31268">
    <property type="match status" value="1"/>
</dbReference>
<protein>
    <recommendedName>
        <fullName evidence="2">galactinol--sucrose galactosyltransferase</fullName>
        <ecNumber evidence="2">2.4.1.82</ecNumber>
    </recommendedName>
</protein>
<dbReference type="EC" id="2.4.1.82" evidence="2"/>
<dbReference type="PANTHER" id="PTHR31268:SF32">
    <property type="entry name" value="GALACTINOL--SUCROSE GALACTOSYLTRANSFERASE 2-RELATED"/>
    <property type="match status" value="1"/>
</dbReference>
<evidence type="ECO:0000256" key="4">
    <source>
        <dbReference type="ARBA" id="ARBA00049426"/>
    </source>
</evidence>
<name>A0A2P6THE3_CHLSO</name>
<keyword evidence="3" id="KW-0119">Carbohydrate metabolism</keyword>
<dbReference type="OrthoDB" id="4664297at2759"/>
<feature type="compositionally biased region" description="Low complexity" evidence="5">
    <location>
        <begin position="335"/>
        <end position="346"/>
    </location>
</feature>
<keyword evidence="7" id="KW-1185">Reference proteome</keyword>
<dbReference type="STRING" id="3076.A0A2P6THE3"/>
<dbReference type="Proteomes" id="UP000239899">
    <property type="component" value="Unassembled WGS sequence"/>
</dbReference>
<dbReference type="EMBL" id="LHPG02000016">
    <property type="protein sequence ID" value="PRW33709.1"/>
    <property type="molecule type" value="Genomic_DNA"/>
</dbReference>
<gene>
    <name evidence="6" type="ORF">C2E21_7534</name>
</gene>
<comment type="catalytic activity">
    <reaction evidence="4">
        <text>alpha-D-galactosyl-(1-&gt;3)-1D-myo-inositol + sucrose = raffinose + myo-inositol</text>
        <dbReference type="Rhea" id="RHEA:20161"/>
        <dbReference type="ChEBI" id="CHEBI:16634"/>
        <dbReference type="ChEBI" id="CHEBI:17268"/>
        <dbReference type="ChEBI" id="CHEBI:17505"/>
        <dbReference type="ChEBI" id="CHEBI:17992"/>
        <dbReference type="EC" id="2.4.1.82"/>
    </reaction>
</comment>
<dbReference type="InterPro" id="IPR017853">
    <property type="entry name" value="GH"/>
</dbReference>
<proteinExistence type="inferred from homology"/>
<evidence type="ECO:0000256" key="2">
    <source>
        <dbReference type="ARBA" id="ARBA00012708"/>
    </source>
</evidence>
<evidence type="ECO:0000313" key="6">
    <source>
        <dbReference type="EMBL" id="PRW33709.1"/>
    </source>
</evidence>
<feature type="region of interest" description="Disordered" evidence="5">
    <location>
        <begin position="973"/>
        <end position="1002"/>
    </location>
</feature>
<evidence type="ECO:0000256" key="1">
    <source>
        <dbReference type="ARBA" id="ARBA00007240"/>
    </source>
</evidence>
<sequence>MPPDPPAAPWAASPALPLHVESGSLLAGGPQGAPLLAGLDPCVSVRPGEGQSLVLGLACPGSPAALADCPLGQLRCRRFLALPKTSLYWMSPRWGSTAQQVPPTYALLLPLIDSGRFRATLRPPRTYSERGCLVLRVESGSPSVTAETWPSALLVAAGCDPFELCQRAVRAAARLSGSARPRADKEVPPSVDVFGWCTWDAFYSMVSAAGIAEGLKSLQSGGTPPRLLIIDDGWQVTEVDSPYRQIAAQRHIVGQVSVPHTLSEVEVEDAAVDLLLGPADERDTNTRHAVNAEEELILGFTPRALTPRQAAAANPFGRSPPWTASLYSPRGGAKGEAASSAAVTPAAPSPTHLPPSPLQRAAAAEPAAPPGGSLVRPPAWLAPIVPKLGLGAGAAGPEEITPEGEQPGGAVSEHSAAAAAAVAAAAETELAGAMQAGALQTLYSTLWSRFQHYEARALKMLKAWLDEAPSDSWRFRAFASAATGPLLRPTLLRFYAQSSEHTRRLASVQANAKFASAAAGPDTGDLNTLGPEGGLAGVVAHLKQRFGLRYVWMWHAMMGFWAGVAPPSEAPGMTKYGARVVRPQPTPSTLEIDPSYAWVQATLGGLGLPQSPAELHRDMHAYLKSCGADGVKVDVQGMVSLAGSATDVGGPALASAFHASLEDSAAAHFSGNSVINCMCGSTEDMYNMRDTNLARISDDFYPRNRASYTTHISTCAFNSLFAGELVIPDWDMFHSRHSAARMHAIARVISGGPLYISDKPGQHDFELLRRLVLPDGSVLRCLLPGRPTADCLFCDVNHDGRSALKVWNVNRCSAVVAAFNTQGASWSTPRRGFAFHDPNPPEVTAHVHAADVPWDLLPGGSGSGSGGGSGGSGASPAGGISKFAVYIESTQELLLLGGWDDTRIRLPPSPLHPQALHSVAWAFEPLAVRLAGGGGSELLTIAPCQEHGGMLVAPIGLTNMLNAGGAVLSCGWDGTEEPASQESGLFGSPAGSAGAPGASPAEQIAAAAGPSPLLRFSLSTRGPGRLLVYASAAPSAVEAAGGSVRFDYNGATGALSFDVPHGMAGCTDWQLLF</sequence>
<evidence type="ECO:0000256" key="5">
    <source>
        <dbReference type="SAM" id="MobiDB-lite"/>
    </source>
</evidence>
<dbReference type="InterPro" id="IPR008811">
    <property type="entry name" value="Glycosyl_hydrolases_36"/>
</dbReference>
<feature type="compositionally biased region" description="Low complexity" evidence="5">
    <location>
        <begin position="987"/>
        <end position="1001"/>
    </location>
</feature>
<feature type="compositionally biased region" description="Pro residues" evidence="5">
    <location>
        <begin position="347"/>
        <end position="357"/>
    </location>
</feature>
<comment type="caution">
    <text evidence="6">The sequence shown here is derived from an EMBL/GenBank/DDBJ whole genome shotgun (WGS) entry which is preliminary data.</text>
</comment>
<dbReference type="AlphaFoldDB" id="A0A2P6THE3"/>
<organism evidence="6 7">
    <name type="scientific">Chlorella sorokiniana</name>
    <name type="common">Freshwater green alga</name>
    <dbReference type="NCBI Taxonomy" id="3076"/>
    <lineage>
        <taxon>Eukaryota</taxon>
        <taxon>Viridiplantae</taxon>
        <taxon>Chlorophyta</taxon>
        <taxon>core chlorophytes</taxon>
        <taxon>Trebouxiophyceae</taxon>
        <taxon>Chlorellales</taxon>
        <taxon>Chlorellaceae</taxon>
        <taxon>Chlorella clade</taxon>
        <taxon>Chlorella</taxon>
    </lineage>
</organism>
<reference evidence="6 7" key="1">
    <citation type="journal article" date="2018" name="Plant J.">
        <title>Genome sequences of Chlorella sorokiniana UTEX 1602 and Micractinium conductrix SAG 241.80: implications to maltose excretion by a green alga.</title>
        <authorList>
            <person name="Arriola M.B."/>
            <person name="Velmurugan N."/>
            <person name="Zhang Y."/>
            <person name="Plunkett M.H."/>
            <person name="Hondzo H."/>
            <person name="Barney B.M."/>
        </authorList>
    </citation>
    <scope>NUCLEOTIDE SEQUENCE [LARGE SCALE GENOMIC DNA]</scope>
    <source>
        <strain evidence="7">UTEX 1602</strain>
    </source>
</reference>
<evidence type="ECO:0000256" key="3">
    <source>
        <dbReference type="ARBA" id="ARBA00023277"/>
    </source>
</evidence>
<dbReference type="Gene3D" id="3.20.20.70">
    <property type="entry name" value="Aldolase class I"/>
    <property type="match status" value="2"/>
</dbReference>
<accession>A0A2P6THE3</accession>
<comment type="similarity">
    <text evidence="1">Belongs to the glycosyl hydrolases 36 family.</text>
</comment>
<dbReference type="SUPFAM" id="SSF51445">
    <property type="entry name" value="(Trans)glycosidases"/>
    <property type="match status" value="2"/>
</dbReference>
<dbReference type="GO" id="GO:0047274">
    <property type="term" value="F:galactinol-sucrose galactosyltransferase activity"/>
    <property type="evidence" value="ECO:0007669"/>
    <property type="project" value="UniProtKB-EC"/>
</dbReference>
<dbReference type="InterPro" id="IPR013785">
    <property type="entry name" value="Aldolase_TIM"/>
</dbReference>